<dbReference type="AlphaFoldDB" id="A0A7S0Q5V8"/>
<reference evidence="3" key="1">
    <citation type="submission" date="2021-01" db="EMBL/GenBank/DDBJ databases">
        <authorList>
            <person name="Corre E."/>
            <person name="Pelletier E."/>
            <person name="Niang G."/>
            <person name="Scheremetjew M."/>
            <person name="Finn R."/>
            <person name="Kale V."/>
            <person name="Holt S."/>
            <person name="Cochrane G."/>
            <person name="Meng A."/>
            <person name="Brown T."/>
            <person name="Cohen L."/>
        </authorList>
    </citation>
    <scope>NUCLEOTIDE SEQUENCE</scope>
    <source>
        <strain evidence="3">PLY182g</strain>
    </source>
</reference>
<evidence type="ECO:0008006" key="4">
    <source>
        <dbReference type="Google" id="ProtNLM"/>
    </source>
</evidence>
<feature type="chain" id="PRO_5030767036" description="Methyltransferase FkbM domain-containing protein" evidence="2">
    <location>
        <begin position="31"/>
        <end position="541"/>
    </location>
</feature>
<name>A0A7S0Q5V8_9EUKA</name>
<keyword evidence="2" id="KW-0732">Signal</keyword>
<feature type="region of interest" description="Disordered" evidence="1">
    <location>
        <begin position="44"/>
        <end position="68"/>
    </location>
</feature>
<gene>
    <name evidence="3" type="ORF">CPEL01642_LOCUS18877</name>
</gene>
<proteinExistence type="predicted"/>
<protein>
    <recommendedName>
        <fullName evidence="4">Methyltransferase FkbM domain-containing protein</fullName>
    </recommendedName>
</protein>
<evidence type="ECO:0000313" key="3">
    <source>
        <dbReference type="EMBL" id="CAD8615496.1"/>
    </source>
</evidence>
<evidence type="ECO:0000256" key="2">
    <source>
        <dbReference type="SAM" id="SignalP"/>
    </source>
</evidence>
<feature type="compositionally biased region" description="Polar residues" evidence="1">
    <location>
        <begin position="90"/>
        <end position="105"/>
    </location>
</feature>
<dbReference type="EMBL" id="HBEY01039579">
    <property type="protein sequence ID" value="CAD8615496.1"/>
    <property type="molecule type" value="Transcribed_RNA"/>
</dbReference>
<accession>A0A7S0Q5V8</accession>
<feature type="region of interest" description="Disordered" evidence="1">
    <location>
        <begin position="85"/>
        <end position="105"/>
    </location>
</feature>
<evidence type="ECO:0000256" key="1">
    <source>
        <dbReference type="SAM" id="MobiDB-lite"/>
    </source>
</evidence>
<feature type="signal peptide" evidence="2">
    <location>
        <begin position="1"/>
        <end position="30"/>
    </location>
</feature>
<sequence>MKYAMLRLAGVMLTLYLCVRISALADFVDALSAPVPLSKPHLSAHQNSLPLPLTPPPSPALSRALPSQLPPHALPPPFGMKRFPDRMQPICSQGGSPPTTVSNPMENTTRWHVTTQELLFRHLRAIWDDDRPRAMVDLGGSAGHGFYLNISDAMLWTAQFNHSGSQVVALDAFYDYALDMQQRFEALQPRVPNVSLTSLHGAIGKPSGRSSHVNLDQTGAFTHFYCSRTERRDRITILEARGITDHSCRITRQRAGLSLSRLPLPQSPYPFAALPPAREDAGVARGAEYRVPMLELPRIWLETLGGRHLDLLKVDIDLGFQEFSEHLLPLVRARAFSVMVMETDDMDSPAWLRIEELSCMLWEHEYALFLKVPCAGAKIWSQRAAYLPISGRYHAQLPAEMGGPKSRGFRRLACNLGGDPQCWVQDVLALDLRRPELRELVRLGNEECGVDYPMDVHPSWSTPQPAHTVRISVPPGGLVTEEGFPSGLWPPLVKVLTARCLPDGTWSCGRTASASRDNSAAAPPSCKLHANETVSCQELWD</sequence>
<organism evidence="3">
    <name type="scientific">Coccolithus braarudii</name>
    <dbReference type="NCBI Taxonomy" id="221442"/>
    <lineage>
        <taxon>Eukaryota</taxon>
        <taxon>Haptista</taxon>
        <taxon>Haptophyta</taxon>
        <taxon>Prymnesiophyceae</taxon>
        <taxon>Coccolithales</taxon>
        <taxon>Coccolithaceae</taxon>
        <taxon>Coccolithus</taxon>
    </lineage>
</organism>